<evidence type="ECO:0000313" key="3">
    <source>
        <dbReference type="EMBL" id="CAG5093543.1"/>
    </source>
</evidence>
<accession>A0A8J2HC10</accession>
<keyword evidence="4" id="KW-1185">Reference proteome</keyword>
<name>A0A8J2HC10_COTCN</name>
<protein>
    <submittedName>
        <fullName evidence="3">Uncharacterized protein</fullName>
    </submittedName>
</protein>
<organism evidence="3 4">
    <name type="scientific">Cotesia congregata</name>
    <name type="common">Parasitoid wasp</name>
    <name type="synonym">Apanteles congregatus</name>
    <dbReference type="NCBI Taxonomy" id="51543"/>
    <lineage>
        <taxon>Eukaryota</taxon>
        <taxon>Metazoa</taxon>
        <taxon>Ecdysozoa</taxon>
        <taxon>Arthropoda</taxon>
        <taxon>Hexapoda</taxon>
        <taxon>Insecta</taxon>
        <taxon>Pterygota</taxon>
        <taxon>Neoptera</taxon>
        <taxon>Endopterygota</taxon>
        <taxon>Hymenoptera</taxon>
        <taxon>Apocrita</taxon>
        <taxon>Ichneumonoidea</taxon>
        <taxon>Braconidae</taxon>
        <taxon>Microgastrinae</taxon>
        <taxon>Cotesia</taxon>
    </lineage>
</organism>
<gene>
    <name evidence="3" type="ORF">HICCMSTLAB_LOCUS6904</name>
</gene>
<dbReference type="EMBL" id="CAJNRD030001120">
    <property type="protein sequence ID" value="CAG5093543.1"/>
    <property type="molecule type" value="Genomic_DNA"/>
</dbReference>
<evidence type="ECO:0000256" key="1">
    <source>
        <dbReference type="SAM" id="Coils"/>
    </source>
</evidence>
<feature type="coiled-coil region" evidence="1">
    <location>
        <begin position="34"/>
        <end position="65"/>
    </location>
</feature>
<feature type="non-terminal residue" evidence="3">
    <location>
        <position position="352"/>
    </location>
</feature>
<reference evidence="3" key="1">
    <citation type="submission" date="2021-04" db="EMBL/GenBank/DDBJ databases">
        <authorList>
            <person name="Chebbi M.A.C M."/>
        </authorList>
    </citation>
    <scope>NUCLEOTIDE SEQUENCE</scope>
</reference>
<dbReference type="AlphaFoldDB" id="A0A8J2HC10"/>
<evidence type="ECO:0000313" key="4">
    <source>
        <dbReference type="Proteomes" id="UP000786811"/>
    </source>
</evidence>
<feature type="region of interest" description="Disordered" evidence="2">
    <location>
        <begin position="118"/>
        <end position="141"/>
    </location>
</feature>
<dbReference type="OrthoDB" id="7698720at2759"/>
<sequence length="352" mass="42826">MVTKVKEGPERKEKEKWFNEECKKRRKEVWDKLKKFIKNRSKENKRELKESRKEYKNTMKGCKEKWVEEMCKDISRAKDMSKWWEAINRFRGKKRKHKKNKISEERWETHFDKLLNGEEKEKQKEEEEEENNQVEEERNEEKKTKILICRNGGRKKKEKKWTYEGEEIEVKEVKYVGYWFTVKNSAAKQQMEMARKAQKATNAVCGIIKRSKRNSIRDRMYLMNTVAKSVAMYGVEVWGWEKSEEIRRVHRRLCKMALGVSRDTPGYIWREEMGVEDIEITLKERAVRYIKDVLKMDRERWPWIIMKEEMRGILNGRATKWGKEVKKILEKMGCEEVVRMIYKEQEIEEIET</sequence>
<comment type="caution">
    <text evidence="3">The sequence shown here is derived from an EMBL/GenBank/DDBJ whole genome shotgun (WGS) entry which is preliminary data.</text>
</comment>
<keyword evidence="1" id="KW-0175">Coiled coil</keyword>
<proteinExistence type="predicted"/>
<dbReference type="Proteomes" id="UP000786811">
    <property type="component" value="Unassembled WGS sequence"/>
</dbReference>
<evidence type="ECO:0000256" key="2">
    <source>
        <dbReference type="SAM" id="MobiDB-lite"/>
    </source>
</evidence>